<evidence type="ECO:0000256" key="1">
    <source>
        <dbReference type="ARBA" id="ARBA00022729"/>
    </source>
</evidence>
<feature type="signal peptide" evidence="2">
    <location>
        <begin position="1"/>
        <end position="20"/>
    </location>
</feature>
<feature type="domain" description="Doubled CXXCH motif" evidence="3">
    <location>
        <begin position="194"/>
        <end position="226"/>
    </location>
</feature>
<evidence type="ECO:0000313" key="5">
    <source>
        <dbReference type="Proteomes" id="UP000002012"/>
    </source>
</evidence>
<dbReference type="Gene3D" id="3.90.10.10">
    <property type="entry name" value="Cytochrome C3"/>
    <property type="match status" value="2"/>
</dbReference>
<dbReference type="PANTHER" id="PTHR35038">
    <property type="entry name" value="DISSIMILATORY SULFITE REDUCTASE SIRA"/>
    <property type="match status" value="1"/>
</dbReference>
<dbReference type="STRING" id="522772.Dacet_0789"/>
<dbReference type="NCBIfam" id="TIGR01905">
    <property type="entry name" value="paired_CXXCH_1"/>
    <property type="match status" value="1"/>
</dbReference>
<dbReference type="KEGG" id="dap:Dacet_0789"/>
<dbReference type="Pfam" id="PF09699">
    <property type="entry name" value="Paired_CXXCH_1"/>
    <property type="match status" value="6"/>
</dbReference>
<keyword evidence="1 2" id="KW-0732">Signal</keyword>
<proteinExistence type="predicted"/>
<dbReference type="PaxDb" id="522772-Dacet_0789"/>
<dbReference type="InParanoid" id="D4H5E9"/>
<evidence type="ECO:0000313" key="4">
    <source>
        <dbReference type="EMBL" id="ADD67569.1"/>
    </source>
</evidence>
<dbReference type="InterPro" id="IPR036280">
    <property type="entry name" value="Multihaem_cyt_sf"/>
</dbReference>
<dbReference type="Proteomes" id="UP000002012">
    <property type="component" value="Chromosome"/>
</dbReference>
<dbReference type="InterPro" id="IPR051829">
    <property type="entry name" value="Multiheme_Cytochr_ET"/>
</dbReference>
<feature type="domain" description="Doubled CXXCH motif" evidence="3">
    <location>
        <begin position="328"/>
        <end position="365"/>
    </location>
</feature>
<dbReference type="HOGENOM" id="CLU_324374_0_0_0"/>
<dbReference type="RefSeq" id="WP_013010101.1">
    <property type="nucleotide sequence ID" value="NC_013943.1"/>
</dbReference>
<dbReference type="SUPFAM" id="SSF48695">
    <property type="entry name" value="Multiheme cytochromes"/>
    <property type="match status" value="4"/>
</dbReference>
<feature type="chain" id="PRO_5003058240" evidence="2">
    <location>
        <begin position="21"/>
        <end position="1038"/>
    </location>
</feature>
<feature type="domain" description="Doubled CXXCH motif" evidence="3">
    <location>
        <begin position="421"/>
        <end position="453"/>
    </location>
</feature>
<reference evidence="4 5" key="1">
    <citation type="journal article" date="2010" name="Stand. Genomic Sci.">
        <title>Complete genome sequence of Denitrovibrio acetiphilus type strain (N2460).</title>
        <authorList>
            <person name="Kiss H."/>
            <person name="Lang E."/>
            <person name="Lapidus A."/>
            <person name="Copeland A."/>
            <person name="Nolan M."/>
            <person name="Glavina Del Rio T."/>
            <person name="Chen F."/>
            <person name="Lucas S."/>
            <person name="Tice H."/>
            <person name="Cheng J.F."/>
            <person name="Han C."/>
            <person name="Goodwin L."/>
            <person name="Pitluck S."/>
            <person name="Liolios K."/>
            <person name="Pati A."/>
            <person name="Ivanova N."/>
            <person name="Mavromatis K."/>
            <person name="Chen A."/>
            <person name="Palaniappan K."/>
            <person name="Land M."/>
            <person name="Hauser L."/>
            <person name="Chang Y.J."/>
            <person name="Jeffries C.D."/>
            <person name="Detter J.C."/>
            <person name="Brettin T."/>
            <person name="Spring S."/>
            <person name="Rohde M."/>
            <person name="Goker M."/>
            <person name="Woyke T."/>
            <person name="Bristow J."/>
            <person name="Eisen J.A."/>
            <person name="Markowitz V."/>
            <person name="Hugenholtz P."/>
            <person name="Kyrpides N.C."/>
            <person name="Klenk H.P."/>
        </authorList>
    </citation>
    <scope>NUCLEOTIDE SEQUENCE [LARGE SCALE GENOMIC DNA]</scope>
    <source>
        <strain evidence="5">DSM 12809 / NBRC 114555 / N2460</strain>
    </source>
</reference>
<keyword evidence="5" id="KW-1185">Reference proteome</keyword>
<dbReference type="EMBL" id="CP001968">
    <property type="protein sequence ID" value="ADD67569.1"/>
    <property type="molecule type" value="Genomic_DNA"/>
</dbReference>
<protein>
    <submittedName>
        <fullName evidence="4">Cytochrome C family protein</fullName>
    </submittedName>
</protein>
<feature type="domain" description="Doubled CXXCH motif" evidence="3">
    <location>
        <begin position="467"/>
        <end position="498"/>
    </location>
</feature>
<name>D4H5E9_DENA2</name>
<feature type="domain" description="Doubled CXXCH motif" evidence="3">
    <location>
        <begin position="265"/>
        <end position="303"/>
    </location>
</feature>
<dbReference type="AlphaFoldDB" id="D4H5E9"/>
<dbReference type="OrthoDB" id="5427780at2"/>
<sequence length="1038" mass="117134" precursor="true">MRKLLFIIPVLALCLWSAYAEDVTKLNPDSSKQCALCHYEWMPQFLFELKGTELVDYQKEKVVAEDKMCFSCHNGTVDDSRIRVWSGDMHNMSDKIPEHMNIPVDLPLEGKSLGCRTCHTAHATGNPTQEGVAGSIFLRRENGESQLCEACHTEIGGGIHKSHPLKELKENRAVIEKDLKASYGKLGSEGRVICESCHTPHSPKDKNLLVYKIDNSRICSVCHEDKLNIGGHTYVKGMMNHPVNVVQEDASAVQKTKDSGGKYTEGDKIICMTCHTPHKGADDSLLIVDNGDSAFCISCHNDKTTVRNTKHDMLTIKGFRTKEGKTAIQRGTCESCHDPHGWSMNLSPKDGDQISQSCLSCHKDKGIAKEKVINNNLHNHPIGKSIKDDMKKKANLPFIGKITEFFTEFRRGRSSEKLVTCATCHDVHSKDKNFLRIEAETGELCLTCHNEKEMVEKTLHGKQKLDKSCLSCHKVHNSETKRLLVKPDNDGCLDCHKKGGSAEKMIPGDHSHPVNMVVDRKLDEHFKVTENGMFTCVSCHDPHSESKVAKIDKDFLRGGFEDFDTFCIACHEGQKEVAGSDHDMRKKDSEELCSQCHAVHNAKSGKSIMTLEYDYSTEDDSCKVCHNDKGSADKKVVMEGHKLGKINAHEKYGKFLAEEDGEYFLYCSGCHTVHNNGPVKGEEGTIQNSFLNKKLSENGNFCAGCHEDKKSFGQSKHNVEKFERNNKMTAAKKAEGDTCGACHIVHNSGDYLFDKEFGNDFEKMCQSCHSRSGIAEETKIETSHKMNVKFEKDMDVFLQNGNVVCATCHEPHALDKGMLRDMGEKNICSACHEEQKMVELSEHNLALLDYVDGEIRATAGENPCYVCHKPHNFHKNNKLMWAFKNKDKDGFAFGMCTDCHKKDGIGYKKVPEVLSHEKIFKIFPYKEKFKEFLFNEYGKVSADGAVTCETCHNPHVWEKDMLTVEANVDGDVHNSFLKQNVKNDFCKVCHGEKDAEELYNKYHDKEYRNSRNKDQLEAEVLKNILMIQFYLENYQEKK</sequence>
<accession>D4H5E9</accession>
<dbReference type="eggNOG" id="COG3005">
    <property type="taxonomic scope" value="Bacteria"/>
</dbReference>
<feature type="domain" description="Doubled CXXCH motif" evidence="3">
    <location>
        <begin position="805"/>
        <end position="836"/>
    </location>
</feature>
<evidence type="ECO:0000256" key="2">
    <source>
        <dbReference type="SAM" id="SignalP"/>
    </source>
</evidence>
<organism evidence="4 5">
    <name type="scientific">Denitrovibrio acetiphilus (strain DSM 12809 / NBRC 114555 / N2460)</name>
    <dbReference type="NCBI Taxonomy" id="522772"/>
    <lineage>
        <taxon>Bacteria</taxon>
        <taxon>Pseudomonadati</taxon>
        <taxon>Deferribacterota</taxon>
        <taxon>Deferribacteres</taxon>
        <taxon>Deferribacterales</taxon>
        <taxon>Geovibrionaceae</taxon>
        <taxon>Denitrovibrio</taxon>
    </lineage>
</organism>
<dbReference type="Gene3D" id="1.10.1130.10">
    <property type="entry name" value="Flavocytochrome C3, Chain A"/>
    <property type="match status" value="4"/>
</dbReference>
<dbReference type="InterPro" id="IPR010177">
    <property type="entry name" value="Paired_CXXCH_1"/>
</dbReference>
<evidence type="ECO:0000259" key="3">
    <source>
        <dbReference type="Pfam" id="PF09699"/>
    </source>
</evidence>
<gene>
    <name evidence="4" type="ordered locus">Dacet_0789</name>
</gene>